<dbReference type="Proteomes" id="UP000037848">
    <property type="component" value="Unassembled WGS sequence"/>
</dbReference>
<gene>
    <name evidence="3" type="ORF">ADS77_08880</name>
</gene>
<keyword evidence="4" id="KW-1185">Reference proteome</keyword>
<dbReference type="PATRIC" id="fig|187330.3.peg.3837"/>
<feature type="chain" id="PRO_5005855162" evidence="2">
    <location>
        <begin position="20"/>
        <end position="349"/>
    </location>
</feature>
<dbReference type="InterPro" id="IPR006143">
    <property type="entry name" value="RND_pump_MFP"/>
</dbReference>
<dbReference type="GO" id="GO:1990281">
    <property type="term" value="C:efflux pump complex"/>
    <property type="evidence" value="ECO:0007669"/>
    <property type="project" value="TreeGrafter"/>
</dbReference>
<keyword evidence="2" id="KW-0732">Signal</keyword>
<dbReference type="SUPFAM" id="SSF111369">
    <property type="entry name" value="HlyD-like secretion proteins"/>
    <property type="match status" value="1"/>
</dbReference>
<dbReference type="AlphaFoldDB" id="A0A0N0LZX5"/>
<evidence type="ECO:0000256" key="2">
    <source>
        <dbReference type="SAM" id="SignalP"/>
    </source>
</evidence>
<proteinExistence type="inferred from homology"/>
<evidence type="ECO:0000256" key="1">
    <source>
        <dbReference type="ARBA" id="ARBA00009477"/>
    </source>
</evidence>
<dbReference type="Gene3D" id="1.10.287.470">
    <property type="entry name" value="Helix hairpin bin"/>
    <property type="match status" value="1"/>
</dbReference>
<feature type="signal peptide" evidence="2">
    <location>
        <begin position="1"/>
        <end position="19"/>
    </location>
</feature>
<evidence type="ECO:0000313" key="3">
    <source>
        <dbReference type="EMBL" id="KPH63398.1"/>
    </source>
</evidence>
<dbReference type="Gene3D" id="2.40.30.170">
    <property type="match status" value="1"/>
</dbReference>
<dbReference type="Gene3D" id="2.40.50.100">
    <property type="match status" value="1"/>
</dbReference>
<dbReference type="GO" id="GO:0015562">
    <property type="term" value="F:efflux transmembrane transporter activity"/>
    <property type="evidence" value="ECO:0007669"/>
    <property type="project" value="TreeGrafter"/>
</dbReference>
<dbReference type="EMBL" id="LHPH01000008">
    <property type="protein sequence ID" value="KPH63398.1"/>
    <property type="molecule type" value="Genomic_DNA"/>
</dbReference>
<accession>A0A0N0LZX5</accession>
<dbReference type="Gene3D" id="2.40.420.20">
    <property type="match status" value="1"/>
</dbReference>
<dbReference type="OrthoDB" id="266524at2"/>
<evidence type="ECO:0000313" key="4">
    <source>
        <dbReference type="Proteomes" id="UP000037848"/>
    </source>
</evidence>
<dbReference type="RefSeq" id="WP_054205056.1">
    <property type="nucleotide sequence ID" value="NZ_LHPH01000008.1"/>
</dbReference>
<sequence>MKKHLFGAIILLAPFLNNAQNLVHVAAYTVKKQAGYNQTRTLSGQVIKQHDAKLSFEFSGKIEQIYFDQGHTIKQGEVIARQDTQLLAIEKQKLHAQKQRTQAQLTLAKLEKNRLIELDKKNYSATSALDQVKTNIAVLNAELTGIEASLNEVSIRTQKAHLTAPFNGILGQRFASQGEIVAAATPIVRLIENQHAQVSIGIPLTLKSTIKNSMDIEIAGQTFAAQSLSKGASIDSRTQTLTMRFSLPNHAVVYSGQLAKLALHQYQQQTGFWVPLDALADGIRGTWQVYQITDNILKPIIVQLYYAHDGYAFIGAPLQDGDQIVANGMHKLSANILVNIVENKPTKVL</sequence>
<dbReference type="PANTHER" id="PTHR30469">
    <property type="entry name" value="MULTIDRUG RESISTANCE PROTEIN MDTA"/>
    <property type="match status" value="1"/>
</dbReference>
<organism evidence="3 4">
    <name type="scientific">Pseudoalteromonas porphyrae</name>
    <dbReference type="NCBI Taxonomy" id="187330"/>
    <lineage>
        <taxon>Bacteria</taxon>
        <taxon>Pseudomonadati</taxon>
        <taxon>Pseudomonadota</taxon>
        <taxon>Gammaproteobacteria</taxon>
        <taxon>Alteromonadales</taxon>
        <taxon>Pseudoalteromonadaceae</taxon>
        <taxon>Pseudoalteromonas</taxon>
    </lineage>
</organism>
<reference evidence="3 4" key="1">
    <citation type="submission" date="2015-08" db="EMBL/GenBank/DDBJ databases">
        <title>Draft Genome Sequence of Pseudoalteromonas porphyrae UCD-SED14.</title>
        <authorList>
            <person name="Coil D.A."/>
            <person name="Jospin G."/>
            <person name="Lee R.D."/>
            <person name="Eisen J.A."/>
        </authorList>
    </citation>
    <scope>NUCLEOTIDE SEQUENCE [LARGE SCALE GENOMIC DNA]</scope>
    <source>
        <strain evidence="3 4">UCD-SED14</strain>
    </source>
</reference>
<comment type="caution">
    <text evidence="3">The sequence shown here is derived from an EMBL/GenBank/DDBJ whole genome shotgun (WGS) entry which is preliminary data.</text>
</comment>
<protein>
    <submittedName>
        <fullName evidence="3">RND transporter</fullName>
    </submittedName>
</protein>
<name>A0A0N0LZX5_9GAMM</name>
<dbReference type="PANTHER" id="PTHR30469:SF11">
    <property type="entry name" value="BLL4320 PROTEIN"/>
    <property type="match status" value="1"/>
</dbReference>
<dbReference type="STRING" id="187330.AMS58_10855"/>
<comment type="similarity">
    <text evidence="1">Belongs to the membrane fusion protein (MFP) (TC 8.A.1) family.</text>
</comment>
<dbReference type="NCBIfam" id="TIGR01730">
    <property type="entry name" value="RND_mfp"/>
    <property type="match status" value="1"/>
</dbReference>